<comment type="caution">
    <text evidence="1">The sequence shown here is derived from an EMBL/GenBank/DDBJ whole genome shotgun (WGS) entry which is preliminary data.</text>
</comment>
<gene>
    <name evidence="1" type="ORF">SCNU_02165</name>
</gene>
<proteinExistence type="predicted"/>
<dbReference type="Proteomes" id="UP000035065">
    <property type="component" value="Unassembled WGS sequence"/>
</dbReference>
<keyword evidence="2" id="KW-1185">Reference proteome</keyword>
<dbReference type="EMBL" id="AEUD01000001">
    <property type="protein sequence ID" value="EGD57141.1"/>
    <property type="molecule type" value="Genomic_DNA"/>
</dbReference>
<protein>
    <submittedName>
        <fullName evidence="1">Uncharacterized protein</fullName>
    </submittedName>
</protein>
<reference evidence="1 2" key="1">
    <citation type="journal article" date="2011" name="J. Bacteriol.">
        <title>Draft Genome Sequence of Gordonia neofelifaecis NRRL B-59395, a Cholesterol-Degrading Actinomycete.</title>
        <authorList>
            <person name="Ge F."/>
            <person name="Li W."/>
            <person name="Chen G."/>
            <person name="Liu Y."/>
            <person name="Zhang G."/>
            <person name="Yong B."/>
            <person name="Wang Q."/>
            <person name="Wang N."/>
            <person name="Huang Z."/>
            <person name="Li W."/>
            <person name="Wang J."/>
            <person name="Wu C."/>
            <person name="Xie Q."/>
            <person name="Liu G."/>
        </authorList>
    </citation>
    <scope>NUCLEOTIDE SEQUENCE [LARGE SCALE GENOMIC DNA]</scope>
    <source>
        <strain evidence="1 2">NRRL B-59395</strain>
    </source>
</reference>
<organism evidence="1 2">
    <name type="scientific">Gordonia neofelifaecis NRRL B-59395</name>
    <dbReference type="NCBI Taxonomy" id="644548"/>
    <lineage>
        <taxon>Bacteria</taxon>
        <taxon>Bacillati</taxon>
        <taxon>Actinomycetota</taxon>
        <taxon>Actinomycetes</taxon>
        <taxon>Mycobacteriales</taxon>
        <taxon>Gordoniaceae</taxon>
        <taxon>Gordonia</taxon>
    </lineage>
</organism>
<accession>F1YE51</accession>
<name>F1YE51_9ACTN</name>
<evidence type="ECO:0000313" key="2">
    <source>
        <dbReference type="Proteomes" id="UP000035065"/>
    </source>
</evidence>
<dbReference type="OrthoDB" id="5149268at2"/>
<sequence>MNDAPSTTYTVTPDPENADLVLVTEPSGRTLRIHREDADPEHRFTAYRLAAGWFGNLPDH</sequence>
<dbReference type="STRING" id="644548.SCNU_02165"/>
<evidence type="ECO:0000313" key="1">
    <source>
        <dbReference type="EMBL" id="EGD57141.1"/>
    </source>
</evidence>
<dbReference type="RefSeq" id="WP_009677706.1">
    <property type="nucleotide sequence ID" value="NZ_AEUD01000001.1"/>
</dbReference>
<dbReference type="AlphaFoldDB" id="F1YE51"/>